<feature type="non-terminal residue" evidence="1">
    <location>
        <position position="351"/>
    </location>
</feature>
<dbReference type="EMBL" id="UINC01039469">
    <property type="protein sequence ID" value="SVB37995.1"/>
    <property type="molecule type" value="Genomic_DNA"/>
</dbReference>
<dbReference type="PANTHER" id="PTHR48098:SF1">
    <property type="entry name" value="DIACYLGLYCEROL ACYLTRANSFERASE_MYCOLYLTRANSFERASE AG85A"/>
    <property type="match status" value="1"/>
</dbReference>
<name>A0A382DI84_9ZZZZ</name>
<organism evidence="1">
    <name type="scientific">marine metagenome</name>
    <dbReference type="NCBI Taxonomy" id="408172"/>
    <lineage>
        <taxon>unclassified sequences</taxon>
        <taxon>metagenomes</taxon>
        <taxon>ecological metagenomes</taxon>
    </lineage>
</organism>
<dbReference type="PANTHER" id="PTHR48098">
    <property type="entry name" value="ENTEROCHELIN ESTERASE-RELATED"/>
    <property type="match status" value="1"/>
</dbReference>
<evidence type="ECO:0008006" key="2">
    <source>
        <dbReference type="Google" id="ProtNLM"/>
    </source>
</evidence>
<accession>A0A382DI84</accession>
<reference evidence="1" key="1">
    <citation type="submission" date="2018-05" db="EMBL/GenBank/DDBJ databases">
        <authorList>
            <person name="Lanie J.A."/>
            <person name="Ng W.-L."/>
            <person name="Kazmierczak K.M."/>
            <person name="Andrzejewski T.M."/>
            <person name="Davidsen T.M."/>
            <person name="Wayne K.J."/>
            <person name="Tettelin H."/>
            <person name="Glass J.I."/>
            <person name="Rusch D."/>
            <person name="Podicherti R."/>
            <person name="Tsui H.-C.T."/>
            <person name="Winkler M.E."/>
        </authorList>
    </citation>
    <scope>NUCLEOTIDE SEQUENCE</scope>
</reference>
<dbReference type="Pfam" id="PF00756">
    <property type="entry name" value="Esterase"/>
    <property type="match status" value="1"/>
</dbReference>
<dbReference type="AlphaFoldDB" id="A0A382DI84"/>
<dbReference type="Gene3D" id="3.40.50.1820">
    <property type="entry name" value="alpha/beta hydrolase"/>
    <property type="match status" value="1"/>
</dbReference>
<dbReference type="SUPFAM" id="SSF53474">
    <property type="entry name" value="alpha/beta-Hydrolases"/>
    <property type="match status" value="1"/>
</dbReference>
<dbReference type="InterPro" id="IPR029058">
    <property type="entry name" value="AB_hydrolase_fold"/>
</dbReference>
<sequence length="351" mass="39440">MKHIIKHTINIKKTYIALPVILLVFVLSAVQQVQGELKTKTITGKISGKKITFDIYLPESYRKDGAGYPVIYNLHGRGGSYKSGGAFRAAMKKAIVDGILPPVIAVYPDGTKNGWYADSKDRSILIETHIIREIIPWVDGNYNTEASRGNRVIQGFSMGGYGASLLAVKFPELFSVCINYDGGMWNWENMIKKSRKWQPVAPVMFDNDKTYYESNSSPWAFATRNKDKIKGRLQFRTLVGSLGSGLQKWRDHLDSLDIEMDYVETKCRHNLQCLHEEAGDGSFRLMSKQFAKAAASPAAALDQLPDPAGNDSEDWVDLYEPHVDGEMSYRLMKPMSFDSNKRYPVIVSLHG</sequence>
<protein>
    <recommendedName>
        <fullName evidence="2">Esterase</fullName>
    </recommendedName>
</protein>
<dbReference type="InterPro" id="IPR050583">
    <property type="entry name" value="Mycobacterial_A85_antigen"/>
</dbReference>
<gene>
    <name evidence="1" type="ORF">METZ01_LOCUS190849</name>
</gene>
<proteinExistence type="predicted"/>
<dbReference type="InterPro" id="IPR000801">
    <property type="entry name" value="Esterase-like"/>
</dbReference>
<dbReference type="GO" id="GO:0016747">
    <property type="term" value="F:acyltransferase activity, transferring groups other than amino-acyl groups"/>
    <property type="evidence" value="ECO:0007669"/>
    <property type="project" value="TreeGrafter"/>
</dbReference>
<evidence type="ECO:0000313" key="1">
    <source>
        <dbReference type="EMBL" id="SVB37995.1"/>
    </source>
</evidence>